<dbReference type="FunFam" id="2.60.120.330:FF:000079">
    <property type="entry name" value="Protein SRG1"/>
    <property type="match status" value="1"/>
</dbReference>
<dbReference type="AlphaFoldDB" id="A0A8J5FJK0"/>
<dbReference type="GO" id="GO:0046872">
    <property type="term" value="F:metal ion binding"/>
    <property type="evidence" value="ECO:0007669"/>
    <property type="project" value="UniProtKB-KW"/>
</dbReference>
<evidence type="ECO:0000259" key="6">
    <source>
        <dbReference type="PROSITE" id="PS51471"/>
    </source>
</evidence>
<protein>
    <recommendedName>
        <fullName evidence="6">Fe2OG dioxygenase domain-containing protein</fullName>
    </recommendedName>
</protein>
<keyword evidence="4 5" id="KW-0408">Iron</keyword>
<dbReference type="Pfam" id="PF03171">
    <property type="entry name" value="2OG-FeII_Oxy"/>
    <property type="match status" value="1"/>
</dbReference>
<comment type="similarity">
    <text evidence="1 5">Belongs to the iron/ascorbate-dependent oxidoreductase family.</text>
</comment>
<dbReference type="SUPFAM" id="SSF51197">
    <property type="entry name" value="Clavaminate synthase-like"/>
    <property type="match status" value="1"/>
</dbReference>
<keyword evidence="2 5" id="KW-0479">Metal-binding</keyword>
<dbReference type="PANTHER" id="PTHR47991">
    <property type="entry name" value="OXOGLUTARATE/IRON-DEPENDENT DIOXYGENASE"/>
    <property type="match status" value="1"/>
</dbReference>
<evidence type="ECO:0000256" key="3">
    <source>
        <dbReference type="ARBA" id="ARBA00023002"/>
    </source>
</evidence>
<sequence>MFFPVKLINHQVPDDLIEQLKSDMADYFNLPLEEKKEFAQLPDGLQGYGQAFVVSEDQKLDWADMHFVVTRPVHQRNMRFWPTRPPSFRGTLERYSVEAKRVASILLAVMAESLEVAEEELMEAFEGMPQGIRMNYYPPCRESGKVVGLSPHTDGVSSLTLLLQANDVNGLQVKHEGLWVPVEPLPGAFIVNAGDILEILTNGKYKSGEHRAMINPNKERLSIATFLFAKDDGQIGPLPGIMKGGKENFITWSYKEYQKSFYTSKLDGPSILEKMKIN</sequence>
<evidence type="ECO:0000256" key="1">
    <source>
        <dbReference type="ARBA" id="ARBA00008056"/>
    </source>
</evidence>
<keyword evidence="8" id="KW-1185">Reference proteome</keyword>
<dbReference type="GO" id="GO:0016491">
    <property type="term" value="F:oxidoreductase activity"/>
    <property type="evidence" value="ECO:0007669"/>
    <property type="project" value="UniProtKB-KW"/>
</dbReference>
<dbReference type="Proteomes" id="UP000734854">
    <property type="component" value="Unassembled WGS sequence"/>
</dbReference>
<dbReference type="InterPro" id="IPR026992">
    <property type="entry name" value="DIOX_N"/>
</dbReference>
<evidence type="ECO:0000256" key="2">
    <source>
        <dbReference type="ARBA" id="ARBA00022723"/>
    </source>
</evidence>
<comment type="caution">
    <text evidence="7">The sequence shown here is derived from an EMBL/GenBank/DDBJ whole genome shotgun (WGS) entry which is preliminary data.</text>
</comment>
<reference evidence="7 8" key="1">
    <citation type="submission" date="2020-08" db="EMBL/GenBank/DDBJ databases">
        <title>Plant Genome Project.</title>
        <authorList>
            <person name="Zhang R.-G."/>
        </authorList>
    </citation>
    <scope>NUCLEOTIDE SEQUENCE [LARGE SCALE GENOMIC DNA]</scope>
    <source>
        <tissue evidence="7">Rhizome</tissue>
    </source>
</reference>
<dbReference type="PROSITE" id="PS51471">
    <property type="entry name" value="FE2OG_OXY"/>
    <property type="match status" value="1"/>
</dbReference>
<dbReference type="InterPro" id="IPR050295">
    <property type="entry name" value="Plant_2OG-oxidoreductases"/>
</dbReference>
<dbReference type="Gene3D" id="2.60.120.330">
    <property type="entry name" value="B-lactam Antibiotic, Isopenicillin N Synthase, Chain"/>
    <property type="match status" value="1"/>
</dbReference>
<dbReference type="InterPro" id="IPR005123">
    <property type="entry name" value="Oxoglu/Fe-dep_dioxygenase_dom"/>
</dbReference>
<name>A0A8J5FJK0_ZINOF</name>
<dbReference type="InterPro" id="IPR044861">
    <property type="entry name" value="IPNS-like_FE2OG_OXY"/>
</dbReference>
<feature type="domain" description="Fe2OG dioxygenase" evidence="6">
    <location>
        <begin position="128"/>
        <end position="229"/>
    </location>
</feature>
<organism evidence="7 8">
    <name type="scientific">Zingiber officinale</name>
    <name type="common">Ginger</name>
    <name type="synonym">Amomum zingiber</name>
    <dbReference type="NCBI Taxonomy" id="94328"/>
    <lineage>
        <taxon>Eukaryota</taxon>
        <taxon>Viridiplantae</taxon>
        <taxon>Streptophyta</taxon>
        <taxon>Embryophyta</taxon>
        <taxon>Tracheophyta</taxon>
        <taxon>Spermatophyta</taxon>
        <taxon>Magnoliopsida</taxon>
        <taxon>Liliopsida</taxon>
        <taxon>Zingiberales</taxon>
        <taxon>Zingiberaceae</taxon>
        <taxon>Zingiber</taxon>
    </lineage>
</organism>
<evidence type="ECO:0000313" key="8">
    <source>
        <dbReference type="Proteomes" id="UP000734854"/>
    </source>
</evidence>
<keyword evidence="3 5" id="KW-0560">Oxidoreductase</keyword>
<gene>
    <name evidence="7" type="ORF">ZIOFF_050867</name>
</gene>
<dbReference type="InterPro" id="IPR027443">
    <property type="entry name" value="IPNS-like_sf"/>
</dbReference>
<evidence type="ECO:0000256" key="5">
    <source>
        <dbReference type="RuleBase" id="RU003682"/>
    </source>
</evidence>
<dbReference type="Pfam" id="PF14226">
    <property type="entry name" value="DIOX_N"/>
    <property type="match status" value="1"/>
</dbReference>
<evidence type="ECO:0000256" key="4">
    <source>
        <dbReference type="ARBA" id="ARBA00023004"/>
    </source>
</evidence>
<dbReference type="EMBL" id="JACMSC010000014">
    <property type="protein sequence ID" value="KAG6489592.1"/>
    <property type="molecule type" value="Genomic_DNA"/>
</dbReference>
<proteinExistence type="inferred from homology"/>
<evidence type="ECO:0000313" key="7">
    <source>
        <dbReference type="EMBL" id="KAG6489592.1"/>
    </source>
</evidence>
<accession>A0A8J5FJK0</accession>